<keyword evidence="1" id="KW-0282">Flagellum</keyword>
<keyword evidence="2" id="KW-1185">Reference proteome</keyword>
<dbReference type="RefSeq" id="WP_160591334.1">
    <property type="nucleotide sequence ID" value="NZ_CP047895.1"/>
</dbReference>
<protein>
    <submittedName>
        <fullName evidence="1">Flagellar biosynthesis regulator FlaF</fullName>
    </submittedName>
</protein>
<dbReference type="EMBL" id="CP047895">
    <property type="protein sequence ID" value="QHL89774.1"/>
    <property type="molecule type" value="Genomic_DNA"/>
</dbReference>
<evidence type="ECO:0000313" key="2">
    <source>
        <dbReference type="Proteomes" id="UP000464468"/>
    </source>
</evidence>
<evidence type="ECO:0000313" key="1">
    <source>
        <dbReference type="EMBL" id="QHL89774.1"/>
    </source>
</evidence>
<dbReference type="KEGG" id="schy:GVO57_01715"/>
<reference evidence="1 2" key="1">
    <citation type="submission" date="2020-01" db="EMBL/GenBank/DDBJ databases">
        <title>Sphingomonas sp. C33 whole genome sequece.</title>
        <authorList>
            <person name="Park C."/>
        </authorList>
    </citation>
    <scope>NUCLEOTIDE SEQUENCE [LARGE SCALE GENOMIC DNA]</scope>
    <source>
        <strain evidence="1 2">C33</strain>
    </source>
</reference>
<sequence length="120" mass="13092">MSLATYQRVRSMAETPRAMEYRLIGQITGELLGAWENGLRGPALMPALHRNREMWSTFSAACAAPGNELPDQLRAAIISLALWVDRFTTDVVAGRDTIEPLVIVNRSILEGLGQGRAVAA</sequence>
<accession>A0A7Z2S8G0</accession>
<name>A0A7Z2S8G0_9SPHN</name>
<dbReference type="InterPro" id="IPR010845">
    <property type="entry name" value="FlaF"/>
</dbReference>
<keyword evidence="1" id="KW-0966">Cell projection</keyword>
<proteinExistence type="predicted"/>
<dbReference type="GO" id="GO:0044781">
    <property type="term" value="P:bacterial-type flagellum organization"/>
    <property type="evidence" value="ECO:0007669"/>
    <property type="project" value="InterPro"/>
</dbReference>
<gene>
    <name evidence="1" type="primary">flaF</name>
    <name evidence="1" type="ORF">GVO57_01715</name>
</gene>
<keyword evidence="1" id="KW-0969">Cilium</keyword>
<organism evidence="1 2">
    <name type="scientific">Sphingomonas changnyeongensis</name>
    <dbReference type="NCBI Taxonomy" id="2698679"/>
    <lineage>
        <taxon>Bacteria</taxon>
        <taxon>Pseudomonadati</taxon>
        <taxon>Pseudomonadota</taxon>
        <taxon>Alphaproteobacteria</taxon>
        <taxon>Sphingomonadales</taxon>
        <taxon>Sphingomonadaceae</taxon>
        <taxon>Sphingomonas</taxon>
    </lineage>
</organism>
<dbReference type="AlphaFoldDB" id="A0A7Z2S8G0"/>
<dbReference type="NCBIfam" id="NF009435">
    <property type="entry name" value="PRK12794.1"/>
    <property type="match status" value="1"/>
</dbReference>
<dbReference type="Proteomes" id="UP000464468">
    <property type="component" value="Chromosome"/>
</dbReference>
<dbReference type="Pfam" id="PF07309">
    <property type="entry name" value="FlaF"/>
    <property type="match status" value="1"/>
</dbReference>